<dbReference type="EMBL" id="CAACVG010015439">
    <property type="protein sequence ID" value="VEN64470.1"/>
    <property type="molecule type" value="Genomic_DNA"/>
</dbReference>
<gene>
    <name evidence="2" type="ORF">CALMAC_LOCUS20982</name>
</gene>
<protein>
    <submittedName>
        <fullName evidence="2">Uncharacterized protein</fullName>
    </submittedName>
</protein>
<evidence type="ECO:0000313" key="2">
    <source>
        <dbReference type="EMBL" id="VEN64470.1"/>
    </source>
</evidence>
<name>A0A653DXI2_CALMS</name>
<proteinExistence type="predicted"/>
<evidence type="ECO:0000256" key="1">
    <source>
        <dbReference type="SAM" id="MobiDB-lite"/>
    </source>
</evidence>
<organism evidence="2 3">
    <name type="scientific">Callosobruchus maculatus</name>
    <name type="common">Southern cowpea weevil</name>
    <name type="synonym">Pulse bruchid</name>
    <dbReference type="NCBI Taxonomy" id="64391"/>
    <lineage>
        <taxon>Eukaryota</taxon>
        <taxon>Metazoa</taxon>
        <taxon>Ecdysozoa</taxon>
        <taxon>Arthropoda</taxon>
        <taxon>Hexapoda</taxon>
        <taxon>Insecta</taxon>
        <taxon>Pterygota</taxon>
        <taxon>Neoptera</taxon>
        <taxon>Endopterygota</taxon>
        <taxon>Coleoptera</taxon>
        <taxon>Polyphaga</taxon>
        <taxon>Cucujiformia</taxon>
        <taxon>Chrysomeloidea</taxon>
        <taxon>Chrysomelidae</taxon>
        <taxon>Bruchinae</taxon>
        <taxon>Bruchini</taxon>
        <taxon>Callosobruchus</taxon>
    </lineage>
</organism>
<dbReference type="Proteomes" id="UP000410492">
    <property type="component" value="Unassembled WGS sequence"/>
</dbReference>
<sequence>MIYQPTAAAATGGRGYSYPASAYSTSIASTPPPPSSGAAPVKPKVSSPAPHQIFGKPPVGGATAGVSVVPVSSRPPPPSPPQGAVGTAPIQLTARPPSTLTAAVSPYPSTTRRTRSPRR</sequence>
<evidence type="ECO:0000313" key="3">
    <source>
        <dbReference type="Proteomes" id="UP000410492"/>
    </source>
</evidence>
<feature type="compositionally biased region" description="Low complexity" evidence="1">
    <location>
        <begin position="16"/>
        <end position="29"/>
    </location>
</feature>
<accession>A0A653DXI2</accession>
<dbReference type="AlphaFoldDB" id="A0A653DXI2"/>
<feature type="region of interest" description="Disordered" evidence="1">
    <location>
        <begin position="1"/>
        <end position="119"/>
    </location>
</feature>
<keyword evidence="3" id="KW-1185">Reference proteome</keyword>
<reference evidence="2 3" key="1">
    <citation type="submission" date="2019-01" db="EMBL/GenBank/DDBJ databases">
        <authorList>
            <person name="Sayadi A."/>
        </authorList>
    </citation>
    <scope>NUCLEOTIDE SEQUENCE [LARGE SCALE GENOMIC DNA]</scope>
</reference>